<dbReference type="PROSITE" id="PS50011">
    <property type="entry name" value="PROTEIN_KINASE_DOM"/>
    <property type="match status" value="1"/>
</dbReference>
<feature type="region of interest" description="Disordered" evidence="7">
    <location>
        <begin position="521"/>
        <end position="591"/>
    </location>
</feature>
<feature type="compositionally biased region" description="Basic and acidic residues" evidence="7">
    <location>
        <begin position="25"/>
        <end position="44"/>
    </location>
</feature>
<evidence type="ECO:0000256" key="4">
    <source>
        <dbReference type="ARBA" id="ARBA00022777"/>
    </source>
</evidence>
<dbReference type="AlphaFoldDB" id="A0A6A6WEH2"/>
<dbReference type="PANTHER" id="PTHR24058:SF103">
    <property type="entry name" value="SERINE_THREONINE-PROTEIN KINASE PRP4 HOMOLOG"/>
    <property type="match status" value="1"/>
</dbReference>
<keyword evidence="1" id="KW-0723">Serine/threonine-protein kinase</keyword>
<feature type="domain" description="Protein kinase" evidence="8">
    <location>
        <begin position="105"/>
        <end position="442"/>
    </location>
</feature>
<dbReference type="PANTHER" id="PTHR24058">
    <property type="entry name" value="DUAL SPECIFICITY PROTEIN KINASE"/>
    <property type="match status" value="1"/>
</dbReference>
<dbReference type="PROSITE" id="PS00107">
    <property type="entry name" value="PROTEIN_KINASE_ATP"/>
    <property type="match status" value="1"/>
</dbReference>
<evidence type="ECO:0000256" key="7">
    <source>
        <dbReference type="SAM" id="MobiDB-lite"/>
    </source>
</evidence>
<sequence>MAFSAENKAGRQDIPSPQTAEAEYQAEKKRKEDEKMVEWLRAEDSDSDDGDMFGGYFDAEPKLPKEKKSKNLGPVKPMPLERHIETDDHEAYYKFFKHELMHNRYHIVEKLGKGSYATVVRALDTTQNQKVVAIKIIRKNGMMADKARDEIDILRKIKDWCVVHPEDQQYLVEFLDTFTHRQHICIIFENMGYNLRDVLTKSKGGHDTGLNIDAVRIFAKQLFTSLRVMKDLDLVHGDLKPDNILMNPGDRPEYIKLADFGTTFKHRLHNESEKYDMRGELGSRFYRPPEVILGIEWGYDMDIWAAGCTLFEIFTGKILFTGMDNAEMLYQIMKTTGHISRKYYRQGVFFRQYFDDDVHAVFHMRKVNEKGNLVTNSYANLGPKTPTSPESLLTKLRAAAADPNDRKEAEKIEMLADLLSKCLHFNHDKRIGPHGSLQHPFIVGKTAPAPKKPARPLFTPSAVGQKDRLLAERAREKKRAEAMQRGYARQAAAAAEEARQRQELQEQQQQQQQQELQELQELQQQQQQQQQELQQQQRQQQQQEQAAAVAAAAATEKKRKALHAHQDSDDSDLPHRKKGAFVFGFKPIDEA</sequence>
<dbReference type="EMBL" id="ML996567">
    <property type="protein sequence ID" value="KAF2760935.1"/>
    <property type="molecule type" value="Genomic_DNA"/>
</dbReference>
<keyword evidence="5 6" id="KW-0067">ATP-binding</keyword>
<dbReference type="InterPro" id="IPR008271">
    <property type="entry name" value="Ser/Thr_kinase_AS"/>
</dbReference>
<dbReference type="OrthoDB" id="9332038at2759"/>
<dbReference type="GeneID" id="54481173"/>
<protein>
    <submittedName>
        <fullName evidence="9">Kinase-like protein</fullName>
    </submittedName>
</protein>
<dbReference type="InterPro" id="IPR050494">
    <property type="entry name" value="Ser_Thr_dual-spec_kinase"/>
</dbReference>
<dbReference type="Pfam" id="PF00069">
    <property type="entry name" value="Pkinase"/>
    <property type="match status" value="1"/>
</dbReference>
<dbReference type="InterPro" id="IPR011009">
    <property type="entry name" value="Kinase-like_dom_sf"/>
</dbReference>
<evidence type="ECO:0000256" key="2">
    <source>
        <dbReference type="ARBA" id="ARBA00022679"/>
    </source>
</evidence>
<feature type="region of interest" description="Disordered" evidence="7">
    <location>
        <begin position="436"/>
        <end position="500"/>
    </location>
</feature>
<evidence type="ECO:0000256" key="3">
    <source>
        <dbReference type="ARBA" id="ARBA00022741"/>
    </source>
</evidence>
<dbReference type="InterPro" id="IPR000719">
    <property type="entry name" value="Prot_kinase_dom"/>
</dbReference>
<accession>A0A6A6WEH2</accession>
<dbReference type="Gene3D" id="1.10.510.10">
    <property type="entry name" value="Transferase(Phosphotransferase) domain 1"/>
    <property type="match status" value="1"/>
</dbReference>
<evidence type="ECO:0000313" key="9">
    <source>
        <dbReference type="EMBL" id="KAF2760935.1"/>
    </source>
</evidence>
<keyword evidence="4 9" id="KW-0418">Kinase</keyword>
<proteinExistence type="predicted"/>
<reference evidence="9" key="1">
    <citation type="journal article" date="2020" name="Stud. Mycol.">
        <title>101 Dothideomycetes genomes: a test case for predicting lifestyles and emergence of pathogens.</title>
        <authorList>
            <person name="Haridas S."/>
            <person name="Albert R."/>
            <person name="Binder M."/>
            <person name="Bloem J."/>
            <person name="Labutti K."/>
            <person name="Salamov A."/>
            <person name="Andreopoulos B."/>
            <person name="Baker S."/>
            <person name="Barry K."/>
            <person name="Bills G."/>
            <person name="Bluhm B."/>
            <person name="Cannon C."/>
            <person name="Castanera R."/>
            <person name="Culley D."/>
            <person name="Daum C."/>
            <person name="Ezra D."/>
            <person name="Gonzalez J."/>
            <person name="Henrissat B."/>
            <person name="Kuo A."/>
            <person name="Liang C."/>
            <person name="Lipzen A."/>
            <person name="Lutzoni F."/>
            <person name="Magnuson J."/>
            <person name="Mondo S."/>
            <person name="Nolan M."/>
            <person name="Ohm R."/>
            <person name="Pangilinan J."/>
            <person name="Park H.-J."/>
            <person name="Ramirez L."/>
            <person name="Alfaro M."/>
            <person name="Sun H."/>
            <person name="Tritt A."/>
            <person name="Yoshinaga Y."/>
            <person name="Zwiers L.-H."/>
            <person name="Turgeon B."/>
            <person name="Goodwin S."/>
            <person name="Spatafora J."/>
            <person name="Crous P."/>
            <person name="Grigoriev I."/>
        </authorList>
    </citation>
    <scope>NUCLEOTIDE SEQUENCE</scope>
    <source>
        <strain evidence="9">CBS 121739</strain>
    </source>
</reference>
<name>A0A6A6WEH2_9PEZI</name>
<evidence type="ECO:0000256" key="5">
    <source>
        <dbReference type="ARBA" id="ARBA00022840"/>
    </source>
</evidence>
<organism evidence="9 10">
    <name type="scientific">Pseudovirgaria hyperparasitica</name>
    <dbReference type="NCBI Taxonomy" id="470096"/>
    <lineage>
        <taxon>Eukaryota</taxon>
        <taxon>Fungi</taxon>
        <taxon>Dikarya</taxon>
        <taxon>Ascomycota</taxon>
        <taxon>Pezizomycotina</taxon>
        <taxon>Dothideomycetes</taxon>
        <taxon>Dothideomycetes incertae sedis</taxon>
        <taxon>Acrospermales</taxon>
        <taxon>Acrospermaceae</taxon>
        <taxon>Pseudovirgaria</taxon>
    </lineage>
</organism>
<evidence type="ECO:0000259" key="8">
    <source>
        <dbReference type="PROSITE" id="PS50011"/>
    </source>
</evidence>
<feature type="compositionally biased region" description="Basic and acidic residues" evidence="7">
    <location>
        <begin position="564"/>
        <end position="574"/>
    </location>
</feature>
<gene>
    <name evidence="9" type="ORF">EJ05DRAFT_246883</name>
</gene>
<keyword evidence="10" id="KW-1185">Reference proteome</keyword>
<evidence type="ECO:0000313" key="10">
    <source>
        <dbReference type="Proteomes" id="UP000799437"/>
    </source>
</evidence>
<feature type="region of interest" description="Disordered" evidence="7">
    <location>
        <begin position="1"/>
        <end position="79"/>
    </location>
</feature>
<dbReference type="GO" id="GO:0005524">
    <property type="term" value="F:ATP binding"/>
    <property type="evidence" value="ECO:0007669"/>
    <property type="project" value="UniProtKB-UniRule"/>
</dbReference>
<dbReference type="GO" id="GO:0004674">
    <property type="term" value="F:protein serine/threonine kinase activity"/>
    <property type="evidence" value="ECO:0007669"/>
    <property type="project" value="UniProtKB-KW"/>
</dbReference>
<evidence type="ECO:0000256" key="1">
    <source>
        <dbReference type="ARBA" id="ARBA00022527"/>
    </source>
</evidence>
<dbReference type="PROSITE" id="PS00108">
    <property type="entry name" value="PROTEIN_KINASE_ST"/>
    <property type="match status" value="1"/>
</dbReference>
<dbReference type="SUPFAM" id="SSF56112">
    <property type="entry name" value="Protein kinase-like (PK-like)"/>
    <property type="match status" value="1"/>
</dbReference>
<dbReference type="SMART" id="SM00220">
    <property type="entry name" value="S_TKc"/>
    <property type="match status" value="1"/>
</dbReference>
<keyword evidence="3 6" id="KW-0547">Nucleotide-binding</keyword>
<dbReference type="Proteomes" id="UP000799437">
    <property type="component" value="Unassembled WGS sequence"/>
</dbReference>
<feature type="binding site" evidence="6">
    <location>
        <position position="139"/>
    </location>
    <ligand>
        <name>ATP</name>
        <dbReference type="ChEBI" id="CHEBI:30616"/>
    </ligand>
</feature>
<keyword evidence="2" id="KW-0808">Transferase</keyword>
<feature type="compositionally biased region" description="Basic and acidic residues" evidence="7">
    <location>
        <begin position="465"/>
        <end position="482"/>
    </location>
</feature>
<evidence type="ECO:0000256" key="6">
    <source>
        <dbReference type="PROSITE-ProRule" id="PRU10141"/>
    </source>
</evidence>
<dbReference type="Gene3D" id="3.30.200.20">
    <property type="entry name" value="Phosphorylase Kinase, domain 1"/>
    <property type="match status" value="1"/>
</dbReference>
<dbReference type="InterPro" id="IPR017441">
    <property type="entry name" value="Protein_kinase_ATP_BS"/>
</dbReference>
<feature type="compositionally biased region" description="Low complexity" evidence="7">
    <location>
        <begin position="521"/>
        <end position="554"/>
    </location>
</feature>
<dbReference type="RefSeq" id="XP_033603386.1">
    <property type="nucleotide sequence ID" value="XM_033740119.1"/>
</dbReference>